<evidence type="ECO:0000313" key="11">
    <source>
        <dbReference type="Proteomes" id="UP000799118"/>
    </source>
</evidence>
<dbReference type="EC" id="1.11.1.-" evidence="8"/>
<organism evidence="10 11">
    <name type="scientific">Gymnopus androsaceus JB14</name>
    <dbReference type="NCBI Taxonomy" id="1447944"/>
    <lineage>
        <taxon>Eukaryota</taxon>
        <taxon>Fungi</taxon>
        <taxon>Dikarya</taxon>
        <taxon>Basidiomycota</taxon>
        <taxon>Agaricomycotina</taxon>
        <taxon>Agaricomycetes</taxon>
        <taxon>Agaricomycetidae</taxon>
        <taxon>Agaricales</taxon>
        <taxon>Marasmiineae</taxon>
        <taxon>Omphalotaceae</taxon>
        <taxon>Gymnopus</taxon>
    </lineage>
</organism>
<evidence type="ECO:0000256" key="1">
    <source>
        <dbReference type="ARBA" id="ARBA00003917"/>
    </source>
</evidence>
<dbReference type="GO" id="GO:0004601">
    <property type="term" value="F:peroxidase activity"/>
    <property type="evidence" value="ECO:0007669"/>
    <property type="project" value="UniProtKB-KW"/>
</dbReference>
<dbReference type="OrthoDB" id="5985073at2759"/>
<reference evidence="10" key="1">
    <citation type="journal article" date="2019" name="Environ. Microbiol.">
        <title>Fungal ecological strategies reflected in gene transcription - a case study of two litter decomposers.</title>
        <authorList>
            <person name="Barbi F."/>
            <person name="Kohler A."/>
            <person name="Barry K."/>
            <person name="Baskaran P."/>
            <person name="Daum C."/>
            <person name="Fauchery L."/>
            <person name="Ihrmark K."/>
            <person name="Kuo A."/>
            <person name="LaButti K."/>
            <person name="Lipzen A."/>
            <person name="Morin E."/>
            <person name="Grigoriev I.V."/>
            <person name="Henrissat B."/>
            <person name="Lindahl B."/>
            <person name="Martin F."/>
        </authorList>
    </citation>
    <scope>NUCLEOTIDE SEQUENCE</scope>
    <source>
        <strain evidence="10">JB14</strain>
    </source>
</reference>
<sequence>MSLPLLKSFFIAGIFGYVHGFSTFQWPNPVLSHVDQLFFEDDMGGFIQGCPIRDNTTIAAQWLRIAYHDSASHNVSEGTGGVDASIQYELDRLENIGEGMTASLRDFNGFGTTPFFGMADMIALAAVLAVEGCGGPIIPYSAGRVDATVAGPSTVPQPQQPLASHIASFQSQGFNESEMISLVSCGHTFGGVRQGDFPLIVTESLGATDVATFDTTPAFDNTIVSEYLMNTTKDVLVVGPNITTRSDFRIFSSDGNATMQNLLSPDTFSETCANLIERMINNVPNGVNLTEPITEPFDYLISDPLLSYQNGTLIMTTTLRVLNPSTGATVTMLWADRQGSFCPSTGCSVQSSGSQNVVFNAGPTTQNLAAARYSFNATINATSSISKFWFEIDNNDGSDSIVVDNGGSGFVVEQDSLFVDVIRSKELFVVTPTSFNMVYDIVVAVRGDAGSISTSMTAFSGTSLASAPPFTPVITPTTLQLDGNNPPEGGFTFYNANFTLLSVTYLSMAATVAGTTYTQENFDLTAVTFDIVDVGF</sequence>
<dbReference type="GO" id="GO:0042744">
    <property type="term" value="P:hydrogen peroxide catabolic process"/>
    <property type="evidence" value="ECO:0007669"/>
    <property type="project" value="TreeGrafter"/>
</dbReference>
<evidence type="ECO:0000256" key="8">
    <source>
        <dbReference type="RuleBase" id="RU363051"/>
    </source>
</evidence>
<dbReference type="InterPro" id="IPR010255">
    <property type="entry name" value="Haem_peroxidase_sf"/>
</dbReference>
<dbReference type="PROSITE" id="PS50873">
    <property type="entry name" value="PEROXIDASE_4"/>
    <property type="match status" value="1"/>
</dbReference>
<dbReference type="GO" id="GO:0034599">
    <property type="term" value="P:cellular response to oxidative stress"/>
    <property type="evidence" value="ECO:0007669"/>
    <property type="project" value="InterPro"/>
</dbReference>
<evidence type="ECO:0000256" key="4">
    <source>
        <dbReference type="ARBA" id="ARBA00022617"/>
    </source>
</evidence>
<dbReference type="InterPro" id="IPR002207">
    <property type="entry name" value="Peroxidase_I"/>
</dbReference>
<keyword evidence="7" id="KW-0408">Iron</keyword>
<dbReference type="EMBL" id="ML769566">
    <property type="protein sequence ID" value="KAE9393700.1"/>
    <property type="molecule type" value="Genomic_DNA"/>
</dbReference>
<name>A0A6A4H7J3_9AGAR</name>
<dbReference type="GO" id="GO:0046872">
    <property type="term" value="F:metal ion binding"/>
    <property type="evidence" value="ECO:0007669"/>
    <property type="project" value="UniProtKB-UniRule"/>
</dbReference>
<keyword evidence="4" id="KW-0349">Heme</keyword>
<evidence type="ECO:0000256" key="6">
    <source>
        <dbReference type="ARBA" id="ARBA00023002"/>
    </source>
</evidence>
<feature type="domain" description="Plant heme peroxidase family profile" evidence="9">
    <location>
        <begin position="52"/>
        <end position="269"/>
    </location>
</feature>
<comment type="similarity">
    <text evidence="2">Belongs to the peroxidase family. Cytochrome c peroxidase subfamily.</text>
</comment>
<keyword evidence="5" id="KW-0479">Metal-binding</keyword>
<keyword evidence="6 8" id="KW-0560">Oxidoreductase</keyword>
<keyword evidence="3 8" id="KW-0575">Peroxidase</keyword>
<dbReference type="GO" id="GO:0000302">
    <property type="term" value="P:response to reactive oxygen species"/>
    <property type="evidence" value="ECO:0007669"/>
    <property type="project" value="TreeGrafter"/>
</dbReference>
<proteinExistence type="inferred from homology"/>
<dbReference type="SUPFAM" id="SSF48113">
    <property type="entry name" value="Heme-dependent peroxidases"/>
    <property type="match status" value="1"/>
</dbReference>
<dbReference type="Pfam" id="PF00141">
    <property type="entry name" value="peroxidase"/>
    <property type="match status" value="1"/>
</dbReference>
<comment type="function">
    <text evidence="1">Destroys radicals which are normally produced within the cells and which are toxic to biological systems.</text>
</comment>
<evidence type="ECO:0000256" key="7">
    <source>
        <dbReference type="ARBA" id="ARBA00023004"/>
    </source>
</evidence>
<dbReference type="Gene3D" id="1.10.420.10">
    <property type="entry name" value="Peroxidase, domain 2"/>
    <property type="match status" value="1"/>
</dbReference>
<protein>
    <recommendedName>
        <fullName evidence="8">Peroxidase</fullName>
        <ecNumber evidence="8">1.11.1.-</ecNumber>
    </recommendedName>
</protein>
<evidence type="ECO:0000256" key="3">
    <source>
        <dbReference type="ARBA" id="ARBA00022559"/>
    </source>
</evidence>
<evidence type="ECO:0000259" key="9">
    <source>
        <dbReference type="PROSITE" id="PS50873"/>
    </source>
</evidence>
<dbReference type="InterPro" id="IPR044831">
    <property type="entry name" value="Ccp1-like"/>
</dbReference>
<evidence type="ECO:0000256" key="2">
    <source>
        <dbReference type="ARBA" id="ARBA00005997"/>
    </source>
</evidence>
<dbReference type="AlphaFoldDB" id="A0A6A4H7J3"/>
<evidence type="ECO:0000256" key="5">
    <source>
        <dbReference type="ARBA" id="ARBA00022723"/>
    </source>
</evidence>
<dbReference type="PRINTS" id="PR00459">
    <property type="entry name" value="ASPEROXIDASE"/>
</dbReference>
<dbReference type="GO" id="GO:0020037">
    <property type="term" value="F:heme binding"/>
    <property type="evidence" value="ECO:0007669"/>
    <property type="project" value="UniProtKB-UniRule"/>
</dbReference>
<accession>A0A6A4H7J3</accession>
<dbReference type="PANTHER" id="PTHR31356:SF53">
    <property type="entry name" value="HEME PEROXIDASE"/>
    <property type="match status" value="1"/>
</dbReference>
<keyword evidence="11" id="KW-1185">Reference proteome</keyword>
<dbReference type="InterPro" id="IPR002016">
    <property type="entry name" value="Haem_peroxidase"/>
</dbReference>
<dbReference type="Gene3D" id="1.10.520.10">
    <property type="match status" value="1"/>
</dbReference>
<dbReference type="Proteomes" id="UP000799118">
    <property type="component" value="Unassembled WGS sequence"/>
</dbReference>
<gene>
    <name evidence="10" type="ORF">BT96DRAFT_863324</name>
</gene>
<evidence type="ECO:0000313" key="10">
    <source>
        <dbReference type="EMBL" id="KAE9393700.1"/>
    </source>
</evidence>
<dbReference type="PANTHER" id="PTHR31356">
    <property type="entry name" value="THYLAKOID LUMENAL 29 KDA PROTEIN, CHLOROPLASTIC-RELATED"/>
    <property type="match status" value="1"/>
</dbReference>
<dbReference type="PRINTS" id="PR00458">
    <property type="entry name" value="PEROXIDASE"/>
</dbReference>